<gene>
    <name evidence="2" type="ORF">SAMN04515677_103284</name>
</gene>
<dbReference type="AlphaFoldDB" id="A0A1G9MMI6"/>
<dbReference type="EMBL" id="FNGW01000003">
    <property type="protein sequence ID" value="SDL75488.1"/>
    <property type="molecule type" value="Genomic_DNA"/>
</dbReference>
<evidence type="ECO:0000256" key="1">
    <source>
        <dbReference type="SAM" id="Phobius"/>
    </source>
</evidence>
<accession>A0A1G9MMI6</accession>
<evidence type="ECO:0000313" key="2">
    <source>
        <dbReference type="EMBL" id="SDL75488.1"/>
    </source>
</evidence>
<evidence type="ECO:0008006" key="4">
    <source>
        <dbReference type="Google" id="ProtNLM"/>
    </source>
</evidence>
<reference evidence="2 3" key="1">
    <citation type="submission" date="2016-10" db="EMBL/GenBank/DDBJ databases">
        <authorList>
            <person name="de Groot N.N."/>
        </authorList>
    </citation>
    <scope>NUCLEOTIDE SEQUENCE [LARGE SCALE GENOMIC DNA]</scope>
    <source>
        <strain evidence="2 3">DSM 797</strain>
    </source>
</reference>
<keyword evidence="3" id="KW-1185">Reference proteome</keyword>
<dbReference type="Proteomes" id="UP000199068">
    <property type="component" value="Unassembled WGS sequence"/>
</dbReference>
<proteinExistence type="predicted"/>
<sequence>MFKFCDKCNTKINFIEKFKLWKKNTSEGYTCECCKTKYKPTELSMQLYSMIIGVTVGFIFTIDIGLFLCFISLLTINVVSSVLVIRYKAVE</sequence>
<dbReference type="RefSeq" id="WP_092724981.1">
    <property type="nucleotide sequence ID" value="NZ_FNGW01000003.1"/>
</dbReference>
<evidence type="ECO:0000313" key="3">
    <source>
        <dbReference type="Proteomes" id="UP000199068"/>
    </source>
</evidence>
<name>A0A1G9MMI6_9FIRM</name>
<keyword evidence="1" id="KW-0812">Transmembrane</keyword>
<keyword evidence="1" id="KW-0472">Membrane</keyword>
<organism evidence="2 3">
    <name type="scientific">Romboutsia lituseburensis DSM 797</name>
    <dbReference type="NCBI Taxonomy" id="1121325"/>
    <lineage>
        <taxon>Bacteria</taxon>
        <taxon>Bacillati</taxon>
        <taxon>Bacillota</taxon>
        <taxon>Clostridia</taxon>
        <taxon>Peptostreptococcales</taxon>
        <taxon>Peptostreptococcaceae</taxon>
        <taxon>Romboutsia</taxon>
    </lineage>
</organism>
<keyword evidence="1" id="KW-1133">Transmembrane helix</keyword>
<feature type="transmembrane region" description="Helical" evidence="1">
    <location>
        <begin position="47"/>
        <end position="74"/>
    </location>
</feature>
<protein>
    <recommendedName>
        <fullName evidence="4">Cxxc_20_cxxc protein</fullName>
    </recommendedName>
</protein>